<dbReference type="Proteomes" id="UP001199916">
    <property type="component" value="Unassembled WGS sequence"/>
</dbReference>
<dbReference type="RefSeq" id="WP_233697181.1">
    <property type="nucleotide sequence ID" value="NZ_JAJNBZ010000010.1"/>
</dbReference>
<evidence type="ECO:0000313" key="3">
    <source>
        <dbReference type="EMBL" id="MCE5170441.1"/>
    </source>
</evidence>
<protein>
    <recommendedName>
        <fullName evidence="5">Tissue inhibitor of metalloproteinase</fullName>
    </recommendedName>
</protein>
<keyword evidence="2" id="KW-0732">Signal</keyword>
<gene>
    <name evidence="3" type="ORF">LQV63_14085</name>
</gene>
<evidence type="ECO:0008006" key="5">
    <source>
        <dbReference type="Google" id="ProtNLM"/>
    </source>
</evidence>
<feature type="chain" id="PRO_5045915431" description="Tissue inhibitor of metalloproteinase" evidence="2">
    <location>
        <begin position="29"/>
        <end position="183"/>
    </location>
</feature>
<keyword evidence="1" id="KW-0472">Membrane</keyword>
<sequence>MKRTPTRLPFACILMMTVVMFGLSFLFAAPVSACSCAASPSIEDAKRDAAAVFAGKVTHVSRSWTKMTFSTADPVKVSFQVKRVWKGNVPSNAKVVTALSSASCGYEFEPGKEYLVYAYHSDGKYMTHLCTRTAPLEDAAEDIQVLGKGRNVNSSYSALLFLAAVAIGINCMTTIRRKNRNEE</sequence>
<keyword evidence="4" id="KW-1185">Reference proteome</keyword>
<feature type="signal peptide" evidence="2">
    <location>
        <begin position="1"/>
        <end position="28"/>
    </location>
</feature>
<dbReference type="SUPFAM" id="SSF50242">
    <property type="entry name" value="TIMP-like"/>
    <property type="match status" value="1"/>
</dbReference>
<accession>A0ABS8YEL0</accession>
<dbReference type="EMBL" id="JAJNBZ010000010">
    <property type="protein sequence ID" value="MCE5170441.1"/>
    <property type="molecule type" value="Genomic_DNA"/>
</dbReference>
<feature type="transmembrane region" description="Helical" evidence="1">
    <location>
        <begin position="156"/>
        <end position="175"/>
    </location>
</feature>
<dbReference type="Gene3D" id="2.40.50.120">
    <property type="match status" value="1"/>
</dbReference>
<keyword evidence="1" id="KW-0812">Transmembrane</keyword>
<evidence type="ECO:0000256" key="1">
    <source>
        <dbReference type="SAM" id="Phobius"/>
    </source>
</evidence>
<dbReference type="InterPro" id="IPR008993">
    <property type="entry name" value="TIMP-like_OB-fold"/>
</dbReference>
<organism evidence="3 4">
    <name type="scientific">Paenibacillus profundus</name>
    <dbReference type="NCBI Taxonomy" id="1173085"/>
    <lineage>
        <taxon>Bacteria</taxon>
        <taxon>Bacillati</taxon>
        <taxon>Bacillota</taxon>
        <taxon>Bacilli</taxon>
        <taxon>Bacillales</taxon>
        <taxon>Paenibacillaceae</taxon>
        <taxon>Paenibacillus</taxon>
    </lineage>
</organism>
<name>A0ABS8YEL0_9BACL</name>
<evidence type="ECO:0000256" key="2">
    <source>
        <dbReference type="SAM" id="SignalP"/>
    </source>
</evidence>
<comment type="caution">
    <text evidence="3">The sequence shown here is derived from an EMBL/GenBank/DDBJ whole genome shotgun (WGS) entry which is preliminary data.</text>
</comment>
<proteinExistence type="predicted"/>
<reference evidence="3 4" key="1">
    <citation type="submission" date="2021-11" db="EMBL/GenBank/DDBJ databases">
        <title>Draft genome sequence of Paenibacillus profundus YoMME, a new Gram-positive bacteria with exoelectrogenic properties.</title>
        <authorList>
            <person name="Hubenova Y."/>
            <person name="Hubenova E."/>
            <person name="Manasiev Y."/>
            <person name="Peykov S."/>
            <person name="Mitov M."/>
        </authorList>
    </citation>
    <scope>NUCLEOTIDE SEQUENCE [LARGE SCALE GENOMIC DNA]</scope>
    <source>
        <strain evidence="3 4">YoMME</strain>
    </source>
</reference>
<keyword evidence="1" id="KW-1133">Transmembrane helix</keyword>
<evidence type="ECO:0000313" key="4">
    <source>
        <dbReference type="Proteomes" id="UP001199916"/>
    </source>
</evidence>